<name>A0A419X6T9_9BACT</name>
<evidence type="ECO:0000313" key="2">
    <source>
        <dbReference type="EMBL" id="RKE03468.1"/>
    </source>
</evidence>
<dbReference type="Proteomes" id="UP000284531">
    <property type="component" value="Unassembled WGS sequence"/>
</dbReference>
<evidence type="ECO:0000313" key="3">
    <source>
        <dbReference type="Proteomes" id="UP000284531"/>
    </source>
</evidence>
<comment type="caution">
    <text evidence="2">The sequence shown here is derived from an EMBL/GenBank/DDBJ whole genome shotgun (WGS) entry which is preliminary data.</text>
</comment>
<keyword evidence="1" id="KW-0175">Coiled coil</keyword>
<dbReference type="Pfam" id="PF16287">
    <property type="entry name" value="DUF4933"/>
    <property type="match status" value="1"/>
</dbReference>
<protein>
    <submittedName>
        <fullName evidence="2">Uncharacterized protein</fullName>
    </submittedName>
</protein>
<dbReference type="InterPro" id="IPR032559">
    <property type="entry name" value="DUF4933"/>
</dbReference>
<sequence length="491" mass="57235">MKLNENDLAQKILSEEEILAQKEELRLKKEQELADSLAKLPKGFRFDAKRKIDEKNPPIIIDVANRLDSIKYFKLSDVAQSIQYIKMQNLPDTSISNNMLYKYHMTDKYIVASNIYGIHLFTKNGKYQNTIIKNSWSGMKYEKKKDWINFYFSNFGAIAAGITVWSQGDNLYYSYQNTYTGQNYIMEVDCSKELVALNTTFEPENQRKIMGMGKLSVDLNHGHDRPFKARHPNGMNTFKRENYYDKINIFSPDKNTYLSQFNYGKDMLQIFNTRGETLSSFKKLEQLKNFKQRGFRMFDRGNSYELNGNYFFRTNYNDTIFKVIPPNIIQPKYVFHLGNHKVSIQNAMNSSFDLTGKITPYEWADAKYYIFMSFIKDNNLCPNSKQDKSVKLHYAIYDKQNESLQFIKYNPTDYTVNVLQNDIDGGFSVWPKSYMINRKGEIMIALSGEDIKKKVSSDEFKNSTAPAVNKQKLTELAANCKNDDQVLMLVK</sequence>
<evidence type="ECO:0000256" key="1">
    <source>
        <dbReference type="SAM" id="Coils"/>
    </source>
</evidence>
<dbReference type="AlphaFoldDB" id="A0A419X6T9"/>
<dbReference type="EMBL" id="RAPQ01000008">
    <property type="protein sequence ID" value="RKE03468.1"/>
    <property type="molecule type" value="Genomic_DNA"/>
</dbReference>
<accession>A0A419X6T9</accession>
<keyword evidence="3" id="KW-1185">Reference proteome</keyword>
<feature type="coiled-coil region" evidence="1">
    <location>
        <begin position="13"/>
        <end position="40"/>
    </location>
</feature>
<dbReference type="OrthoDB" id="1110188at2"/>
<gene>
    <name evidence="2" type="ORF">BXY64_0473</name>
</gene>
<dbReference type="RefSeq" id="WP_120238357.1">
    <property type="nucleotide sequence ID" value="NZ_RAPQ01000008.1"/>
</dbReference>
<organism evidence="2 3">
    <name type="scientific">Marinifilum flexuosum</name>
    <dbReference type="NCBI Taxonomy" id="1117708"/>
    <lineage>
        <taxon>Bacteria</taxon>
        <taxon>Pseudomonadati</taxon>
        <taxon>Bacteroidota</taxon>
        <taxon>Bacteroidia</taxon>
        <taxon>Marinilabiliales</taxon>
        <taxon>Marinifilaceae</taxon>
    </lineage>
</organism>
<reference evidence="2 3" key="1">
    <citation type="submission" date="2018-09" db="EMBL/GenBank/DDBJ databases">
        <title>Genomic Encyclopedia of Archaeal and Bacterial Type Strains, Phase II (KMG-II): from individual species to whole genera.</title>
        <authorList>
            <person name="Goeker M."/>
        </authorList>
    </citation>
    <scope>NUCLEOTIDE SEQUENCE [LARGE SCALE GENOMIC DNA]</scope>
    <source>
        <strain evidence="2 3">DSM 21950</strain>
    </source>
</reference>
<proteinExistence type="predicted"/>